<evidence type="ECO:0000313" key="3">
    <source>
        <dbReference type="Proteomes" id="UP000076580"/>
    </source>
</evidence>
<dbReference type="AlphaFoldDB" id="A0A151GR06"/>
<feature type="compositionally biased region" description="Basic residues" evidence="1">
    <location>
        <begin position="26"/>
        <end position="41"/>
    </location>
</feature>
<proteinExistence type="predicted"/>
<protein>
    <submittedName>
        <fullName evidence="2">Uncharacterized protein</fullName>
    </submittedName>
</protein>
<gene>
    <name evidence="2" type="ORF">DCS_00653</name>
</gene>
<organism evidence="2 3">
    <name type="scientific">Drechmeria coniospora</name>
    <name type="common">Nematophagous fungus</name>
    <name type="synonym">Meria coniospora</name>
    <dbReference type="NCBI Taxonomy" id="98403"/>
    <lineage>
        <taxon>Eukaryota</taxon>
        <taxon>Fungi</taxon>
        <taxon>Dikarya</taxon>
        <taxon>Ascomycota</taxon>
        <taxon>Pezizomycotina</taxon>
        <taxon>Sordariomycetes</taxon>
        <taxon>Hypocreomycetidae</taxon>
        <taxon>Hypocreales</taxon>
        <taxon>Ophiocordycipitaceae</taxon>
        <taxon>Drechmeria</taxon>
    </lineage>
</organism>
<feature type="region of interest" description="Disordered" evidence="1">
    <location>
        <begin position="1"/>
        <end position="102"/>
    </location>
</feature>
<dbReference type="InParanoid" id="A0A151GR06"/>
<dbReference type="GeneID" id="63713296"/>
<evidence type="ECO:0000256" key="1">
    <source>
        <dbReference type="SAM" id="MobiDB-lite"/>
    </source>
</evidence>
<comment type="caution">
    <text evidence="2">The sequence shown here is derived from an EMBL/GenBank/DDBJ whole genome shotgun (WGS) entry which is preliminary data.</text>
</comment>
<sequence length="102" mass="11562">MSQSIRIIQIRADAHERSKHGAAQSLRKRPVATGRLPRRRLPVGTEPEAANSTARRGAPLLLEPTQETRARTARRSRSEKKRSRRSASPPTVRVRVRVRVRV</sequence>
<dbReference type="Proteomes" id="UP000076580">
    <property type="component" value="Chromosome 01"/>
</dbReference>
<feature type="compositionally biased region" description="Basic residues" evidence="1">
    <location>
        <begin position="71"/>
        <end position="85"/>
    </location>
</feature>
<evidence type="ECO:0000313" key="2">
    <source>
        <dbReference type="EMBL" id="KYK59523.1"/>
    </source>
</evidence>
<reference evidence="2 3" key="1">
    <citation type="journal article" date="2016" name="Sci. Rep.">
        <title>Insights into Adaptations to a Near-Obligate Nematode Endoparasitic Lifestyle from the Finished Genome of Drechmeria coniospora.</title>
        <authorList>
            <person name="Zhang L."/>
            <person name="Zhou Z."/>
            <person name="Guo Q."/>
            <person name="Fokkens L."/>
            <person name="Miskei M."/>
            <person name="Pocsi I."/>
            <person name="Zhang W."/>
            <person name="Chen M."/>
            <person name="Wang L."/>
            <person name="Sun Y."/>
            <person name="Donzelli B.G."/>
            <person name="Gibson D.M."/>
            <person name="Nelson D.R."/>
            <person name="Luo J.G."/>
            <person name="Rep M."/>
            <person name="Liu H."/>
            <person name="Yang S."/>
            <person name="Wang J."/>
            <person name="Krasnoff S.B."/>
            <person name="Xu Y."/>
            <person name="Molnar I."/>
            <person name="Lin M."/>
        </authorList>
    </citation>
    <scope>NUCLEOTIDE SEQUENCE [LARGE SCALE GENOMIC DNA]</scope>
    <source>
        <strain evidence="2 3">ARSEF 6962</strain>
    </source>
</reference>
<accession>A0A151GR06</accession>
<keyword evidence="3" id="KW-1185">Reference proteome</keyword>
<dbReference type="EMBL" id="LAYC01000001">
    <property type="protein sequence ID" value="KYK59523.1"/>
    <property type="molecule type" value="Genomic_DNA"/>
</dbReference>
<name>A0A151GR06_DRECN</name>
<dbReference type="RefSeq" id="XP_040658875.1">
    <property type="nucleotide sequence ID" value="XM_040797992.1"/>
</dbReference>